<name>A0A8C0XSZ7_CASCN</name>
<dbReference type="Ensembl" id="ENSCCNT00000041364.1">
    <property type="protein sequence ID" value="ENSCCNP00000032968.1"/>
    <property type="gene ID" value="ENSCCNG00000031239.1"/>
</dbReference>
<proteinExistence type="predicted"/>
<dbReference type="AlphaFoldDB" id="A0A8C0XSZ7"/>
<feature type="region of interest" description="Disordered" evidence="1">
    <location>
        <begin position="1"/>
        <end position="88"/>
    </location>
</feature>
<evidence type="ECO:0000256" key="1">
    <source>
        <dbReference type="SAM" id="MobiDB-lite"/>
    </source>
</evidence>
<organism evidence="2">
    <name type="scientific">Castor canadensis</name>
    <name type="common">American beaver</name>
    <dbReference type="NCBI Taxonomy" id="51338"/>
    <lineage>
        <taxon>Eukaryota</taxon>
        <taxon>Metazoa</taxon>
        <taxon>Chordata</taxon>
        <taxon>Craniata</taxon>
        <taxon>Vertebrata</taxon>
        <taxon>Euteleostomi</taxon>
        <taxon>Mammalia</taxon>
        <taxon>Eutheria</taxon>
        <taxon>Euarchontoglires</taxon>
        <taxon>Glires</taxon>
        <taxon>Rodentia</taxon>
        <taxon>Castorimorpha</taxon>
        <taxon>Castoridae</taxon>
        <taxon>Castor</taxon>
    </lineage>
</organism>
<reference evidence="2" key="1">
    <citation type="submission" date="2023-09" db="UniProtKB">
        <authorList>
            <consortium name="Ensembl"/>
        </authorList>
    </citation>
    <scope>IDENTIFICATION</scope>
</reference>
<evidence type="ECO:0000313" key="2">
    <source>
        <dbReference type="Ensembl" id="ENSCCNP00000032968.1"/>
    </source>
</evidence>
<protein>
    <submittedName>
        <fullName evidence="2">Uncharacterized protein</fullName>
    </submittedName>
</protein>
<accession>A0A8C0XSZ7</accession>
<sequence>MALSSGPGLILHEDPKMTPSLNSCEAPGLGSGTIQGPNSNMALTPTLSPGSAFVPDLNPTLSPSPKEALCPVSDNTPRSCDSRPMGPASLQMAGSCPVETVEWDSKCVSRPEPQGTLCPASNPECLRPQLHSLSILMHDTDSGLQRECEHGL</sequence>
<feature type="compositionally biased region" description="Polar residues" evidence="1">
    <location>
        <begin position="32"/>
        <end position="49"/>
    </location>
</feature>